<dbReference type="RefSeq" id="WP_136566958.1">
    <property type="nucleotide sequence ID" value="NZ_SNTZ01000007.1"/>
</dbReference>
<organism evidence="1 2">
    <name type="scientific">Flagellimonas alvinocaridis</name>
    <dbReference type="NCBI Taxonomy" id="2530200"/>
    <lineage>
        <taxon>Bacteria</taxon>
        <taxon>Pseudomonadati</taxon>
        <taxon>Bacteroidota</taxon>
        <taxon>Flavobacteriia</taxon>
        <taxon>Flavobacteriales</taxon>
        <taxon>Flavobacteriaceae</taxon>
        <taxon>Flagellimonas</taxon>
    </lineage>
</organism>
<reference evidence="1 2" key="1">
    <citation type="submission" date="2019-03" db="EMBL/GenBank/DDBJ databases">
        <title>Muricauda SCR12 sp.nov, a marine bacterium isolated from Pacific Ocean:the Okinawa trough.</title>
        <authorList>
            <person name="Liu L."/>
        </authorList>
    </citation>
    <scope>NUCLEOTIDE SEQUENCE [LARGE SCALE GENOMIC DNA]</scope>
    <source>
        <strain evidence="1 2">SCR12</strain>
    </source>
</reference>
<dbReference type="Proteomes" id="UP000310406">
    <property type="component" value="Unassembled WGS sequence"/>
</dbReference>
<evidence type="ECO:0000313" key="1">
    <source>
        <dbReference type="EMBL" id="THV58340.1"/>
    </source>
</evidence>
<proteinExistence type="predicted"/>
<dbReference type="EMBL" id="SNTZ01000007">
    <property type="protein sequence ID" value="THV58340.1"/>
    <property type="molecule type" value="Genomic_DNA"/>
</dbReference>
<protein>
    <submittedName>
        <fullName evidence="1">Uncharacterized protein</fullName>
    </submittedName>
</protein>
<comment type="caution">
    <text evidence="1">The sequence shown here is derived from an EMBL/GenBank/DDBJ whole genome shotgun (WGS) entry which is preliminary data.</text>
</comment>
<sequence>MLAGNSIFGQNDTISEFDLYGCWKMKLATKENGIKKWIYVPCDISETGNSIKQFGIVFKAYNKCEFSATIQDALCPIIYERVEGSWTYDMKSGIVEVYYPKEFQKEFWDTLKEENPELEIPSPRMKTKFKIVGLEDGKMEIEKTTPNNG</sequence>
<evidence type="ECO:0000313" key="2">
    <source>
        <dbReference type="Proteomes" id="UP000310406"/>
    </source>
</evidence>
<gene>
    <name evidence="1" type="ORF">EZV76_12800</name>
</gene>
<keyword evidence="2" id="KW-1185">Reference proteome</keyword>
<name>A0A4S8RK25_9FLAO</name>
<dbReference type="OrthoDB" id="1439610at2"/>
<accession>A0A4S8RK25</accession>
<dbReference type="AlphaFoldDB" id="A0A4S8RK25"/>